<reference evidence="2 3" key="1">
    <citation type="submission" date="2019-05" db="EMBL/GenBank/DDBJ databases">
        <title>Pseudomonas sp. SC006 isolated from lettuce that can produce HBGAs.</title>
        <authorList>
            <person name="Wang D."/>
            <person name="Liao N."/>
            <person name="Liu D."/>
            <person name="Zhang Z."/>
            <person name="Zou S."/>
        </authorList>
    </citation>
    <scope>NUCLEOTIDE SEQUENCE [LARGE SCALE GENOMIC DNA]</scope>
    <source>
        <strain evidence="2 3">SC006</strain>
    </source>
</reference>
<name>A0A5R8ZBM6_9PSED</name>
<evidence type="ECO:0000313" key="2">
    <source>
        <dbReference type="EMBL" id="TLP63140.1"/>
    </source>
</evidence>
<organism evidence="2 3">
    <name type="scientific">Pseudomonas mosselii</name>
    <dbReference type="NCBI Taxonomy" id="78327"/>
    <lineage>
        <taxon>Bacteria</taxon>
        <taxon>Pseudomonadati</taxon>
        <taxon>Pseudomonadota</taxon>
        <taxon>Gammaproteobacteria</taxon>
        <taxon>Pseudomonadales</taxon>
        <taxon>Pseudomonadaceae</taxon>
        <taxon>Pseudomonas</taxon>
    </lineage>
</organism>
<feature type="signal peptide" evidence="1">
    <location>
        <begin position="1"/>
        <end position="21"/>
    </location>
</feature>
<sequence>MLRFIVPTLSLLLALPLAAQAASKQEYELTQMLQKVAKESSVGTPRAINEDILDQGYTVEKGKALVNHLSVRQSHAERMLANPEQVRSQLGDSVCRNNGYRQLMSKGAVLVYRFTVYKTNQPIMDQAFDGASCVAGNKKK</sequence>
<dbReference type="InterPro" id="IPR025203">
    <property type="entry name" value="QSregVF"/>
</dbReference>
<dbReference type="Pfam" id="PF13652">
    <property type="entry name" value="QSregVF"/>
    <property type="match status" value="1"/>
</dbReference>
<evidence type="ECO:0008006" key="4">
    <source>
        <dbReference type="Google" id="ProtNLM"/>
    </source>
</evidence>
<evidence type="ECO:0000313" key="3">
    <source>
        <dbReference type="Proteomes" id="UP000309819"/>
    </source>
</evidence>
<proteinExistence type="predicted"/>
<dbReference type="RefSeq" id="WP_138218481.1">
    <property type="nucleotide sequence ID" value="NZ_VAUO01000002.1"/>
</dbReference>
<dbReference type="Proteomes" id="UP000309819">
    <property type="component" value="Unassembled WGS sequence"/>
</dbReference>
<dbReference type="AlphaFoldDB" id="A0A5R8ZBM6"/>
<gene>
    <name evidence="2" type="ORF">FEM01_06545</name>
</gene>
<dbReference type="EMBL" id="VAUO01000002">
    <property type="protein sequence ID" value="TLP63140.1"/>
    <property type="molecule type" value="Genomic_DNA"/>
</dbReference>
<accession>A0A5R8ZBM6</accession>
<protein>
    <recommendedName>
        <fullName evidence="4">Quorum-sensing-regulated virulence factor</fullName>
    </recommendedName>
</protein>
<keyword evidence="3" id="KW-1185">Reference proteome</keyword>
<keyword evidence="1" id="KW-0732">Signal</keyword>
<dbReference type="OrthoDB" id="7021208at2"/>
<evidence type="ECO:0000256" key="1">
    <source>
        <dbReference type="SAM" id="SignalP"/>
    </source>
</evidence>
<feature type="chain" id="PRO_5024411138" description="Quorum-sensing-regulated virulence factor" evidence="1">
    <location>
        <begin position="22"/>
        <end position="140"/>
    </location>
</feature>
<dbReference type="Gene3D" id="3.30.300.250">
    <property type="match status" value="1"/>
</dbReference>
<comment type="caution">
    <text evidence="2">The sequence shown here is derived from an EMBL/GenBank/DDBJ whole genome shotgun (WGS) entry which is preliminary data.</text>
</comment>